<evidence type="ECO:0000256" key="7">
    <source>
        <dbReference type="ARBA" id="ARBA00022722"/>
    </source>
</evidence>
<evidence type="ECO:0000256" key="1">
    <source>
        <dbReference type="ARBA" id="ARBA00001936"/>
    </source>
</evidence>
<dbReference type="GO" id="GO:0003724">
    <property type="term" value="F:RNA helicase activity"/>
    <property type="evidence" value="ECO:0007669"/>
    <property type="project" value="InterPro"/>
</dbReference>
<dbReference type="GO" id="GO:0046872">
    <property type="term" value="F:metal ion binding"/>
    <property type="evidence" value="ECO:0007669"/>
    <property type="project" value="UniProtKB-KW"/>
</dbReference>
<keyword evidence="10" id="KW-0255">Endonuclease</keyword>
<evidence type="ECO:0000259" key="16">
    <source>
        <dbReference type="PROSITE" id="PS52020"/>
    </source>
</evidence>
<evidence type="ECO:0000256" key="4">
    <source>
        <dbReference type="ARBA" id="ARBA00022679"/>
    </source>
</evidence>
<comment type="catalytic activity">
    <reaction evidence="15">
        <text>ATP + H2O = ADP + phosphate + H(+)</text>
        <dbReference type="Rhea" id="RHEA:13065"/>
        <dbReference type="ChEBI" id="CHEBI:15377"/>
        <dbReference type="ChEBI" id="CHEBI:15378"/>
        <dbReference type="ChEBI" id="CHEBI:30616"/>
        <dbReference type="ChEBI" id="CHEBI:43474"/>
        <dbReference type="ChEBI" id="CHEBI:456216"/>
    </reaction>
</comment>
<accession>A0A345N0F7</accession>
<evidence type="ECO:0000256" key="15">
    <source>
        <dbReference type="ARBA" id="ARBA00049360"/>
    </source>
</evidence>
<keyword evidence="18" id="KW-1185">Reference proteome</keyword>
<dbReference type="Pfam" id="PF02407">
    <property type="entry name" value="Viral_Rep"/>
    <property type="match status" value="1"/>
</dbReference>
<keyword evidence="9" id="KW-0547">Nucleotide-binding</keyword>
<protein>
    <submittedName>
        <fullName evidence="17">Viral replication protein</fullName>
    </submittedName>
</protein>
<dbReference type="Gene3D" id="3.40.1310.20">
    <property type="match status" value="1"/>
</dbReference>
<feature type="domain" description="CRESS-DNA virus Rep endonuclease" evidence="16">
    <location>
        <begin position="30"/>
        <end position="131"/>
    </location>
</feature>
<evidence type="ECO:0000256" key="9">
    <source>
        <dbReference type="ARBA" id="ARBA00022741"/>
    </source>
</evidence>
<dbReference type="InterPro" id="IPR000605">
    <property type="entry name" value="Helicase_SF3_ssDNA/RNA_vir"/>
</dbReference>
<dbReference type="EMBL" id="MH617523">
    <property type="protein sequence ID" value="AXH77107.1"/>
    <property type="molecule type" value="Genomic_DNA"/>
</dbReference>
<keyword evidence="6" id="KW-0235">DNA replication</keyword>
<dbReference type="GO" id="GO:0004519">
    <property type="term" value="F:endonuclease activity"/>
    <property type="evidence" value="ECO:0007669"/>
    <property type="project" value="UniProtKB-KW"/>
</dbReference>
<dbReference type="GO" id="GO:0016787">
    <property type="term" value="F:hydrolase activity"/>
    <property type="evidence" value="ECO:0007669"/>
    <property type="project" value="UniProtKB-KW"/>
</dbReference>
<keyword evidence="14" id="KW-0511">Multifunctional enzyme</keyword>
<keyword evidence="12" id="KW-0190">Covalent protein-DNA linkage</keyword>
<dbReference type="PROSITE" id="PS52020">
    <property type="entry name" value="CRESS_DNA_REP"/>
    <property type="match status" value="1"/>
</dbReference>
<keyword evidence="11" id="KW-0378">Hydrolase</keyword>
<sequence>MLGLVLPPTNVIQKQIKIFRNIIMKQKQTAQKSRSWCLTYYPHNEQQDLKWFNNLSTSPQIRYFIVGREICPSTERLHFQGYISFKNAKTFKQTKKWFQLDKIHLESAKGNDFKNQTYCSKENKIIEIGKPIAQGKRSDISEAISILGAKASMSAVLEKVHNYQAVRHAELYLKYKEPKREISPIEVIWIYGSSGKGKTRKVFDDNTSEDIFTPISYKWWEGYDAHKVVLIDDIRRDFCKFHELLKLLDIYPFRVETKGGSRQVQFKKIYITAPYSPLQMWEGRCVEDLCQLTRRITQTINMDEF</sequence>
<evidence type="ECO:0000256" key="12">
    <source>
        <dbReference type="ARBA" id="ARBA00023124"/>
    </source>
</evidence>
<dbReference type="GO" id="GO:0000166">
    <property type="term" value="F:nucleotide binding"/>
    <property type="evidence" value="ECO:0007669"/>
    <property type="project" value="UniProtKB-KW"/>
</dbReference>
<evidence type="ECO:0000313" key="17">
    <source>
        <dbReference type="EMBL" id="AXH77107.1"/>
    </source>
</evidence>
<evidence type="ECO:0000256" key="13">
    <source>
        <dbReference type="ARBA" id="ARBA00023125"/>
    </source>
</evidence>
<evidence type="ECO:0000256" key="3">
    <source>
        <dbReference type="ARBA" id="ARBA00022562"/>
    </source>
</evidence>
<evidence type="ECO:0000313" key="18">
    <source>
        <dbReference type="Proteomes" id="UP000279401"/>
    </source>
</evidence>
<keyword evidence="7" id="KW-0540">Nuclease</keyword>
<keyword evidence="5" id="KW-0548">Nucleotidyltransferase</keyword>
<name>A0A345N0F7_9VIRU</name>
<evidence type="ECO:0000256" key="2">
    <source>
        <dbReference type="ARBA" id="ARBA00004147"/>
    </source>
</evidence>
<organism evidence="17 18">
    <name type="scientific">Cressdnaviricota sp</name>
    <dbReference type="NCBI Taxonomy" id="2748378"/>
    <lineage>
        <taxon>Viruses</taxon>
        <taxon>Monodnaviria</taxon>
        <taxon>Shotokuvirae</taxon>
        <taxon>Cressdnaviricota</taxon>
    </lineage>
</organism>
<comment type="subcellular location">
    <subcellularLocation>
        <location evidence="2">Host nucleus</location>
    </subcellularLocation>
</comment>
<dbReference type="GO" id="GO:0042025">
    <property type="term" value="C:host cell nucleus"/>
    <property type="evidence" value="ECO:0007669"/>
    <property type="project" value="UniProtKB-SubCell"/>
</dbReference>
<evidence type="ECO:0000256" key="6">
    <source>
        <dbReference type="ARBA" id="ARBA00022705"/>
    </source>
</evidence>
<dbReference type="GO" id="GO:0003677">
    <property type="term" value="F:DNA binding"/>
    <property type="evidence" value="ECO:0007669"/>
    <property type="project" value="UniProtKB-KW"/>
</dbReference>
<dbReference type="Proteomes" id="UP000279401">
    <property type="component" value="Segment"/>
</dbReference>
<keyword evidence="3" id="KW-1048">Host nucleus</keyword>
<dbReference type="GO" id="GO:0016779">
    <property type="term" value="F:nucleotidyltransferase activity"/>
    <property type="evidence" value="ECO:0007669"/>
    <property type="project" value="UniProtKB-KW"/>
</dbReference>
<keyword evidence="8" id="KW-0479">Metal-binding</keyword>
<evidence type="ECO:0000256" key="8">
    <source>
        <dbReference type="ARBA" id="ARBA00022723"/>
    </source>
</evidence>
<dbReference type="GO" id="GO:0003723">
    <property type="term" value="F:RNA binding"/>
    <property type="evidence" value="ECO:0007669"/>
    <property type="project" value="InterPro"/>
</dbReference>
<evidence type="ECO:0000256" key="5">
    <source>
        <dbReference type="ARBA" id="ARBA00022695"/>
    </source>
</evidence>
<keyword evidence="4" id="KW-0808">Transferase</keyword>
<comment type="cofactor">
    <cofactor evidence="1">
        <name>Mn(2+)</name>
        <dbReference type="ChEBI" id="CHEBI:29035"/>
    </cofactor>
</comment>
<evidence type="ECO:0000256" key="14">
    <source>
        <dbReference type="ARBA" id="ARBA00023268"/>
    </source>
</evidence>
<dbReference type="InterPro" id="IPR049912">
    <property type="entry name" value="CRESS_DNA_REP"/>
</dbReference>
<keyword evidence="13" id="KW-0238">DNA-binding</keyword>
<dbReference type="Pfam" id="PF00910">
    <property type="entry name" value="RNA_helicase"/>
    <property type="match status" value="1"/>
</dbReference>
<reference evidence="17 18" key="1">
    <citation type="submission" date="2018-07" db="EMBL/GenBank/DDBJ databases">
        <title>Uncovering a Universe of Circular DNA Viruses in Animal Metagenomes.</title>
        <authorList>
            <person name="Tisza M."/>
            <person name="Buck C."/>
            <person name="Pastrana D."/>
            <person name="Welch N."/>
            <person name="Peretti A."/>
        </authorList>
    </citation>
    <scope>NUCLEOTIDE SEQUENCE [LARGE SCALE GENOMIC DNA]</scope>
    <source>
        <strain evidence="17">Ctbj245</strain>
    </source>
</reference>
<evidence type="ECO:0000256" key="10">
    <source>
        <dbReference type="ARBA" id="ARBA00022759"/>
    </source>
</evidence>
<evidence type="ECO:0000256" key="11">
    <source>
        <dbReference type="ARBA" id="ARBA00022801"/>
    </source>
</evidence>
<dbReference type="GO" id="GO:0006260">
    <property type="term" value="P:DNA replication"/>
    <property type="evidence" value="ECO:0007669"/>
    <property type="project" value="UniProtKB-KW"/>
</dbReference>
<proteinExistence type="predicted"/>